<keyword evidence="4" id="KW-1185">Reference proteome</keyword>
<dbReference type="SUPFAM" id="SSF51556">
    <property type="entry name" value="Metallo-dependent hydrolases"/>
    <property type="match status" value="1"/>
</dbReference>
<reference evidence="3 4" key="1">
    <citation type="submission" date="2019-06" db="EMBL/GenBank/DDBJ databases">
        <authorList>
            <person name="Jiang L."/>
        </authorList>
    </citation>
    <scope>NUCLEOTIDE SEQUENCE [LARGE SCALE GENOMIC DNA]</scope>
    <source>
        <strain evidence="3 4">YIM 48858</strain>
    </source>
</reference>
<organism evidence="3 4">
    <name type="scientific">Rubellimicrobium roseum</name>
    <dbReference type="NCBI Taxonomy" id="687525"/>
    <lineage>
        <taxon>Bacteria</taxon>
        <taxon>Pseudomonadati</taxon>
        <taxon>Pseudomonadota</taxon>
        <taxon>Alphaproteobacteria</taxon>
        <taxon>Rhodobacterales</taxon>
        <taxon>Roseobacteraceae</taxon>
        <taxon>Rubellimicrobium</taxon>
    </lineage>
</organism>
<dbReference type="InterPro" id="IPR051781">
    <property type="entry name" value="Metallo-dep_Hydrolase"/>
</dbReference>
<evidence type="ECO:0000313" key="4">
    <source>
        <dbReference type="Proteomes" id="UP000305709"/>
    </source>
</evidence>
<accession>A0A5C4N4F5</accession>
<sequence>MVILSSFCASGRPRRSRLPCAVRSRRSSSTDRSGHGRDLTATEAPMKRTSRMTICLGAALLGATAALAQEELLLTDVQIVDVAAGTVTPGQDLLIHNGTIAELGENLAAPEGAEVFDAMGAFAIPGLWDMHVHVFSSPTEPDTAFDMYLLNGVTGIRDMGGLLSLEEQRRIAAQVEDGTRRGPRVIPSGAWVDAPPGSWPGMYLAATPGEARSRVREIAALGWPAVKSYSMLASGTYRALAAEAEAIGLPLVGHIPEAVTLGEAIAAGQNGMEHWGRVTMACSTAEAELVAIVQEALASADPRSALIAAMQGHNARVLETWDEALCRDTMSAMAGAGLAVSPTLVVADFYVGARPGPDALRMRVLTPEVRAAWEQSDFRLEAITDEICAIADQSIALDHRTFLMAHEAGVPILASTDASYANPWIFHGFSLLDELDRYVEIGLTPQEALYTATVAPPVFLELLDQDGTLASGRRADIVLLAANPFEGLATLREPVAVIAKGRLIDREALDAMTETLVGQGG</sequence>
<dbReference type="EMBL" id="VDFV01000056">
    <property type="protein sequence ID" value="TNC62552.1"/>
    <property type="molecule type" value="Genomic_DNA"/>
</dbReference>
<dbReference type="AlphaFoldDB" id="A0A5C4N4F5"/>
<feature type="compositionally biased region" description="Basic and acidic residues" evidence="1">
    <location>
        <begin position="28"/>
        <end position="40"/>
    </location>
</feature>
<dbReference type="SUPFAM" id="SSF51338">
    <property type="entry name" value="Composite domain of metallo-dependent hydrolases"/>
    <property type="match status" value="1"/>
</dbReference>
<dbReference type="PANTHER" id="PTHR43135:SF3">
    <property type="entry name" value="ALPHA-D-RIBOSE 1-METHYLPHOSPHONATE 5-TRIPHOSPHATE DIPHOSPHATASE"/>
    <property type="match status" value="1"/>
</dbReference>
<dbReference type="InterPro" id="IPR006680">
    <property type="entry name" value="Amidohydro-rel"/>
</dbReference>
<dbReference type="Gene3D" id="2.30.40.10">
    <property type="entry name" value="Urease, subunit C, domain 1"/>
    <property type="match status" value="1"/>
</dbReference>
<evidence type="ECO:0000313" key="3">
    <source>
        <dbReference type="EMBL" id="TNC62552.1"/>
    </source>
</evidence>
<name>A0A5C4N4F5_9RHOB</name>
<dbReference type="PANTHER" id="PTHR43135">
    <property type="entry name" value="ALPHA-D-RIBOSE 1-METHYLPHOSPHONATE 5-TRIPHOSPHATE DIPHOSPHATASE"/>
    <property type="match status" value="1"/>
</dbReference>
<dbReference type="Proteomes" id="UP000305709">
    <property type="component" value="Unassembled WGS sequence"/>
</dbReference>
<feature type="region of interest" description="Disordered" evidence="1">
    <location>
        <begin position="12"/>
        <end position="44"/>
    </location>
</feature>
<proteinExistence type="predicted"/>
<dbReference type="Pfam" id="PF01979">
    <property type="entry name" value="Amidohydro_1"/>
    <property type="match status" value="1"/>
</dbReference>
<dbReference type="OrthoDB" id="9765769at2"/>
<dbReference type="InterPro" id="IPR011059">
    <property type="entry name" value="Metal-dep_hydrolase_composite"/>
</dbReference>
<protein>
    <submittedName>
        <fullName evidence="3">Amidohydrolase family protein</fullName>
    </submittedName>
</protein>
<gene>
    <name evidence="3" type="ORF">FHG71_20155</name>
</gene>
<dbReference type="GO" id="GO:0016810">
    <property type="term" value="F:hydrolase activity, acting on carbon-nitrogen (but not peptide) bonds"/>
    <property type="evidence" value="ECO:0007669"/>
    <property type="project" value="InterPro"/>
</dbReference>
<evidence type="ECO:0000256" key="1">
    <source>
        <dbReference type="SAM" id="MobiDB-lite"/>
    </source>
</evidence>
<keyword evidence="3" id="KW-0378">Hydrolase</keyword>
<evidence type="ECO:0000259" key="2">
    <source>
        <dbReference type="Pfam" id="PF01979"/>
    </source>
</evidence>
<dbReference type="Gene3D" id="3.20.20.140">
    <property type="entry name" value="Metal-dependent hydrolases"/>
    <property type="match status" value="2"/>
</dbReference>
<dbReference type="InterPro" id="IPR032466">
    <property type="entry name" value="Metal_Hydrolase"/>
</dbReference>
<feature type="domain" description="Amidohydrolase-related" evidence="2">
    <location>
        <begin position="123"/>
        <end position="503"/>
    </location>
</feature>
<comment type="caution">
    <text evidence="3">The sequence shown here is derived from an EMBL/GenBank/DDBJ whole genome shotgun (WGS) entry which is preliminary data.</text>
</comment>